<keyword evidence="2" id="KW-0762">Sugar transport</keyword>
<proteinExistence type="predicted"/>
<keyword evidence="3" id="KW-1185">Reference proteome</keyword>
<gene>
    <name evidence="2" type="ORF">JOD17_000046</name>
</gene>
<dbReference type="Proteomes" id="UP000741863">
    <property type="component" value="Unassembled WGS sequence"/>
</dbReference>
<feature type="transmembrane region" description="Helical" evidence="1">
    <location>
        <begin position="77"/>
        <end position="98"/>
    </location>
</feature>
<sequence>MKKKLFFQYVFFLPFVISAVSVIHSITNEDRTVSIVYSVLSFPILVGLAFILFHYLKDMLIEQEQKRLGKKKNTNKSELYFFYVWLGVGVVLAVIILFF</sequence>
<name>A0ABS2P7B0_9BACL</name>
<evidence type="ECO:0000313" key="3">
    <source>
        <dbReference type="Proteomes" id="UP000741863"/>
    </source>
</evidence>
<protein>
    <submittedName>
        <fullName evidence="2">ABC-type sugar transport system permease subunit</fullName>
    </submittedName>
</protein>
<keyword evidence="1" id="KW-1133">Transmembrane helix</keyword>
<evidence type="ECO:0000313" key="2">
    <source>
        <dbReference type="EMBL" id="MBM7630955.1"/>
    </source>
</evidence>
<organism evidence="2 3">
    <name type="scientific">Geomicrobium sediminis</name>
    <dbReference type="NCBI Taxonomy" id="1347788"/>
    <lineage>
        <taxon>Bacteria</taxon>
        <taxon>Bacillati</taxon>
        <taxon>Bacillota</taxon>
        <taxon>Bacilli</taxon>
        <taxon>Bacillales</taxon>
        <taxon>Geomicrobium</taxon>
    </lineage>
</organism>
<keyword evidence="1" id="KW-0472">Membrane</keyword>
<reference evidence="2 3" key="1">
    <citation type="submission" date="2021-01" db="EMBL/GenBank/DDBJ databases">
        <title>Genomic Encyclopedia of Type Strains, Phase IV (KMG-IV): sequencing the most valuable type-strain genomes for metagenomic binning, comparative biology and taxonomic classification.</title>
        <authorList>
            <person name="Goeker M."/>
        </authorList>
    </citation>
    <scope>NUCLEOTIDE SEQUENCE [LARGE SCALE GENOMIC DNA]</scope>
    <source>
        <strain evidence="2 3">DSM 25540</strain>
    </source>
</reference>
<feature type="transmembrane region" description="Helical" evidence="1">
    <location>
        <begin position="35"/>
        <end position="56"/>
    </location>
</feature>
<keyword evidence="1" id="KW-0812">Transmembrane</keyword>
<evidence type="ECO:0000256" key="1">
    <source>
        <dbReference type="SAM" id="Phobius"/>
    </source>
</evidence>
<accession>A0ABS2P7B0</accession>
<dbReference type="RefSeq" id="WP_204695117.1">
    <property type="nucleotide sequence ID" value="NZ_JAFBEC010000001.1"/>
</dbReference>
<dbReference type="EMBL" id="JAFBEC010000001">
    <property type="protein sequence ID" value="MBM7630955.1"/>
    <property type="molecule type" value="Genomic_DNA"/>
</dbReference>
<comment type="caution">
    <text evidence="2">The sequence shown here is derived from an EMBL/GenBank/DDBJ whole genome shotgun (WGS) entry which is preliminary data.</text>
</comment>
<keyword evidence="2" id="KW-0813">Transport</keyword>